<dbReference type="AlphaFoldDB" id="A0A8X6RW47"/>
<evidence type="ECO:0000313" key="1">
    <source>
        <dbReference type="EMBL" id="GFX97530.1"/>
    </source>
</evidence>
<gene>
    <name evidence="1" type="ORF">TNCV_2840901</name>
</gene>
<accession>A0A8X6RW47</accession>
<sequence>MRWFSPTLSSEREEKKSEKKRFLPCLKVNLQDWTHRTTASCATNGALFGGKIYDIANNNVFHAALESGKSMSGFDWVFTNGTVKSR</sequence>
<name>A0A8X6RW47_TRICX</name>
<comment type="caution">
    <text evidence="1">The sequence shown here is derived from an EMBL/GenBank/DDBJ whole genome shotgun (WGS) entry which is preliminary data.</text>
</comment>
<organism evidence="1 2">
    <name type="scientific">Trichonephila clavipes</name>
    <name type="common">Golden silk orbweaver</name>
    <name type="synonym">Nephila clavipes</name>
    <dbReference type="NCBI Taxonomy" id="2585209"/>
    <lineage>
        <taxon>Eukaryota</taxon>
        <taxon>Metazoa</taxon>
        <taxon>Ecdysozoa</taxon>
        <taxon>Arthropoda</taxon>
        <taxon>Chelicerata</taxon>
        <taxon>Arachnida</taxon>
        <taxon>Araneae</taxon>
        <taxon>Araneomorphae</taxon>
        <taxon>Entelegynae</taxon>
        <taxon>Araneoidea</taxon>
        <taxon>Nephilidae</taxon>
        <taxon>Trichonephila</taxon>
    </lineage>
</organism>
<reference evidence="1" key="1">
    <citation type="submission" date="2020-08" db="EMBL/GenBank/DDBJ databases">
        <title>Multicomponent nature underlies the extraordinary mechanical properties of spider dragline silk.</title>
        <authorList>
            <person name="Kono N."/>
            <person name="Nakamura H."/>
            <person name="Mori M."/>
            <person name="Yoshida Y."/>
            <person name="Ohtoshi R."/>
            <person name="Malay A.D."/>
            <person name="Moran D.A.P."/>
            <person name="Tomita M."/>
            <person name="Numata K."/>
            <person name="Arakawa K."/>
        </authorList>
    </citation>
    <scope>NUCLEOTIDE SEQUENCE</scope>
</reference>
<evidence type="ECO:0000313" key="2">
    <source>
        <dbReference type="Proteomes" id="UP000887159"/>
    </source>
</evidence>
<dbReference type="Proteomes" id="UP000887159">
    <property type="component" value="Unassembled WGS sequence"/>
</dbReference>
<dbReference type="EMBL" id="BMAU01021198">
    <property type="protein sequence ID" value="GFX97530.1"/>
    <property type="molecule type" value="Genomic_DNA"/>
</dbReference>
<keyword evidence="2" id="KW-1185">Reference proteome</keyword>
<proteinExistence type="predicted"/>
<protein>
    <submittedName>
        <fullName evidence="1">Uncharacterized protein</fullName>
    </submittedName>
</protein>